<evidence type="ECO:0000256" key="1">
    <source>
        <dbReference type="ARBA" id="ARBA00004496"/>
    </source>
</evidence>
<dbReference type="GO" id="GO:0005737">
    <property type="term" value="C:cytoplasm"/>
    <property type="evidence" value="ECO:0007669"/>
    <property type="project" value="UniProtKB-SubCell"/>
</dbReference>
<feature type="domain" description="FAD/NAD(P)-binding" evidence="15">
    <location>
        <begin position="6"/>
        <end position="323"/>
    </location>
</feature>
<accession>A0A098R0E8</accession>
<keyword evidence="5 13" id="KW-0285">Flavoprotein</keyword>
<feature type="domain" description="Pyridine nucleotide-disulphide oxidoreductase dimerisation" evidence="14">
    <location>
        <begin position="345"/>
        <end position="454"/>
    </location>
</feature>
<dbReference type="AlphaFoldDB" id="A0A098R0E8"/>
<keyword evidence="6 11" id="KW-0274">FAD</keyword>
<dbReference type="InterPro" id="IPR023753">
    <property type="entry name" value="FAD/NAD-binding_dom"/>
</dbReference>
<dbReference type="Gene3D" id="3.50.50.60">
    <property type="entry name" value="FAD/NAD(P)-binding domain"/>
    <property type="match status" value="2"/>
</dbReference>
<evidence type="ECO:0000256" key="2">
    <source>
        <dbReference type="ARBA" id="ARBA00007532"/>
    </source>
</evidence>
<dbReference type="STRING" id="1480694.DC28_05135"/>
<comment type="miscellaneous">
    <text evidence="13">The active site is a redox-active disulfide bond.</text>
</comment>
<evidence type="ECO:0000256" key="13">
    <source>
        <dbReference type="RuleBase" id="RU003692"/>
    </source>
</evidence>
<feature type="binding site" evidence="11">
    <location>
        <begin position="177"/>
        <end position="184"/>
    </location>
    <ligand>
        <name>NAD(+)</name>
        <dbReference type="ChEBI" id="CHEBI:57540"/>
    </ligand>
</feature>
<dbReference type="FunFam" id="3.30.390.30:FF:000001">
    <property type="entry name" value="Dihydrolipoyl dehydrogenase"/>
    <property type="match status" value="1"/>
</dbReference>
<evidence type="ECO:0000259" key="14">
    <source>
        <dbReference type="Pfam" id="PF02852"/>
    </source>
</evidence>
<comment type="similarity">
    <text evidence="2 13">Belongs to the class-I pyridine nucleotide-disulfide oxidoreductase family.</text>
</comment>
<evidence type="ECO:0000256" key="10">
    <source>
        <dbReference type="PIRSR" id="PIRSR000350-2"/>
    </source>
</evidence>
<feature type="binding site" evidence="11">
    <location>
        <position position="200"/>
    </location>
    <ligand>
        <name>NAD(+)</name>
        <dbReference type="ChEBI" id="CHEBI:57540"/>
    </ligand>
</feature>
<feature type="disulfide bond" description="Redox-active" evidence="12">
    <location>
        <begin position="43"/>
        <end position="48"/>
    </location>
</feature>
<dbReference type="InterPro" id="IPR036188">
    <property type="entry name" value="FAD/NAD-bd_sf"/>
</dbReference>
<dbReference type="PIRSF" id="PIRSF000350">
    <property type="entry name" value="Mercury_reductase_MerA"/>
    <property type="match status" value="1"/>
</dbReference>
<comment type="subcellular location">
    <subcellularLocation>
        <location evidence="1">Cytoplasm</location>
    </subcellularLocation>
</comment>
<evidence type="ECO:0000313" key="17">
    <source>
        <dbReference type="Proteomes" id="UP000029692"/>
    </source>
</evidence>
<evidence type="ECO:0000256" key="11">
    <source>
        <dbReference type="PIRSR" id="PIRSR000350-3"/>
    </source>
</evidence>
<dbReference type="PRINTS" id="PR00368">
    <property type="entry name" value="FADPNR"/>
</dbReference>
<dbReference type="eggNOG" id="COG1249">
    <property type="taxonomic scope" value="Bacteria"/>
</dbReference>
<dbReference type="GO" id="GO:0004148">
    <property type="term" value="F:dihydrolipoyl dehydrogenase (NADH) activity"/>
    <property type="evidence" value="ECO:0007669"/>
    <property type="project" value="UniProtKB-EC"/>
</dbReference>
<dbReference type="SUPFAM" id="SSF51905">
    <property type="entry name" value="FAD/NAD(P)-binding domain"/>
    <property type="match status" value="1"/>
</dbReference>
<protein>
    <recommendedName>
        <fullName evidence="4 13">Dihydrolipoyl dehydrogenase</fullName>
        <ecNumber evidence="3 13">1.8.1.4</ecNumber>
    </recommendedName>
</protein>
<dbReference type="EC" id="1.8.1.4" evidence="3 13"/>
<dbReference type="InterPro" id="IPR001100">
    <property type="entry name" value="Pyr_nuc-diS_OxRdtase"/>
</dbReference>
<keyword evidence="17" id="KW-1185">Reference proteome</keyword>
<dbReference type="GO" id="GO:0006103">
    <property type="term" value="P:2-oxoglutarate metabolic process"/>
    <property type="evidence" value="ECO:0007669"/>
    <property type="project" value="TreeGrafter"/>
</dbReference>
<dbReference type="PANTHER" id="PTHR22912:SF217">
    <property type="entry name" value="DIHYDROLIPOYL DEHYDROGENASE"/>
    <property type="match status" value="1"/>
</dbReference>
<comment type="cofactor">
    <cofactor evidence="11 13">
        <name>FAD</name>
        <dbReference type="ChEBI" id="CHEBI:57692"/>
    </cofactor>
    <text evidence="11 13">Binds 1 FAD per subunit.</text>
</comment>
<dbReference type="InterPro" id="IPR004099">
    <property type="entry name" value="Pyr_nucl-diS_OxRdtase_dimer"/>
</dbReference>
<dbReference type="InterPro" id="IPR016156">
    <property type="entry name" value="FAD/NAD-linked_Rdtase_dimer_sf"/>
</dbReference>
<comment type="catalytic activity">
    <reaction evidence="9 13">
        <text>N(6)-[(R)-dihydrolipoyl]-L-lysyl-[protein] + NAD(+) = N(6)-[(R)-lipoyl]-L-lysyl-[protein] + NADH + H(+)</text>
        <dbReference type="Rhea" id="RHEA:15045"/>
        <dbReference type="Rhea" id="RHEA-COMP:10474"/>
        <dbReference type="Rhea" id="RHEA-COMP:10475"/>
        <dbReference type="ChEBI" id="CHEBI:15378"/>
        <dbReference type="ChEBI" id="CHEBI:57540"/>
        <dbReference type="ChEBI" id="CHEBI:57945"/>
        <dbReference type="ChEBI" id="CHEBI:83099"/>
        <dbReference type="ChEBI" id="CHEBI:83100"/>
        <dbReference type="EC" id="1.8.1.4"/>
    </reaction>
</comment>
<evidence type="ECO:0000256" key="12">
    <source>
        <dbReference type="PIRSR" id="PIRSR000350-4"/>
    </source>
</evidence>
<dbReference type="InterPro" id="IPR006258">
    <property type="entry name" value="Lipoamide_DH"/>
</dbReference>
<evidence type="ECO:0000256" key="3">
    <source>
        <dbReference type="ARBA" id="ARBA00012608"/>
    </source>
</evidence>
<keyword evidence="13" id="KW-0676">Redox-active center</keyword>
<comment type="caution">
    <text evidence="16">The sequence shown here is derived from an EMBL/GenBank/DDBJ whole genome shotgun (WGS) entry which is preliminary data.</text>
</comment>
<proteinExistence type="inferred from homology"/>
<evidence type="ECO:0000259" key="15">
    <source>
        <dbReference type="Pfam" id="PF07992"/>
    </source>
</evidence>
<reference evidence="16 17" key="1">
    <citation type="submission" date="2014-05" db="EMBL/GenBank/DDBJ databases">
        <title>De novo Genome Sequence of Spirocheata sp.</title>
        <authorList>
            <person name="Shivani Y."/>
            <person name="Subhash Y."/>
            <person name="Tushar L."/>
            <person name="Sasikala C."/>
            <person name="Ramana C.V."/>
        </authorList>
    </citation>
    <scope>NUCLEOTIDE SEQUENCE [LARGE SCALE GENOMIC DNA]</scope>
    <source>
        <strain evidence="16 17">JC230</strain>
    </source>
</reference>
<evidence type="ECO:0000256" key="8">
    <source>
        <dbReference type="ARBA" id="ARBA00023027"/>
    </source>
</evidence>
<dbReference type="GO" id="GO:0050660">
    <property type="term" value="F:flavin adenine dinucleotide binding"/>
    <property type="evidence" value="ECO:0007669"/>
    <property type="project" value="InterPro"/>
</dbReference>
<keyword evidence="11" id="KW-0547">Nucleotide-binding</keyword>
<gene>
    <name evidence="16" type="ORF">DC28_05135</name>
</gene>
<dbReference type="NCBIfam" id="TIGR01350">
    <property type="entry name" value="lipoamide_DH"/>
    <property type="match status" value="1"/>
</dbReference>
<evidence type="ECO:0000256" key="5">
    <source>
        <dbReference type="ARBA" id="ARBA00022630"/>
    </source>
</evidence>
<dbReference type="PANTHER" id="PTHR22912">
    <property type="entry name" value="DISULFIDE OXIDOREDUCTASE"/>
    <property type="match status" value="1"/>
</dbReference>
<feature type="binding site" evidence="11">
    <location>
        <position position="308"/>
    </location>
    <ligand>
        <name>FAD</name>
        <dbReference type="ChEBI" id="CHEBI:57692"/>
    </ligand>
</feature>
<evidence type="ECO:0000256" key="9">
    <source>
        <dbReference type="ARBA" id="ARBA00049187"/>
    </source>
</evidence>
<evidence type="ECO:0000256" key="7">
    <source>
        <dbReference type="ARBA" id="ARBA00023002"/>
    </source>
</evidence>
<keyword evidence="7 13" id="KW-0560">Oxidoreductase</keyword>
<dbReference type="EMBL" id="JNUP01000045">
    <property type="protein sequence ID" value="KGE73163.1"/>
    <property type="molecule type" value="Genomic_DNA"/>
</dbReference>
<dbReference type="SUPFAM" id="SSF55424">
    <property type="entry name" value="FAD/NAD-linked reductases, dimerisation (C-terminal) domain"/>
    <property type="match status" value="1"/>
</dbReference>
<sequence>MSDQQYDLVVIGSGPGGYVASIRASQLGLRTAVIEKAETGGVCGNWGCIPSKALLHQAEIFRGIKDLEYMGVSVDTQGLNYEKIQAKSRKAATKSGRGVTGLLKKNKVDLIQGTAAITGPKQVTVDGKTVYKAKNILIATGSSPRVIPGFEFDEKQVLSSTGILKLTELPKSLLILGAGAIGMEFAYVMNAFGVEVTIIEMMDHILPLEDAEVVKVVAGDFKKYGITMLTSTKANSLKKTTKGVTLEVEGKDGKKQELSAEKILVAIGRAPNSADLGLESLGIKTEKGFIKVGDYYQTDIPGIYAIGDVIASPLLAHVASKEGEIAVEHMAGHPPREKRLDPDLIPGATYTEPGVGSFGPSEEQAKERGLTFESYVFPYAGAGKTNAIEKPNGLVKILFDPNTKEILAGHVVGYQATELIHEILLAKKAELLPEDIATMVHAHPTISEAVMEAARGVEGWAIHI</sequence>
<feature type="binding site" evidence="11">
    <location>
        <position position="52"/>
    </location>
    <ligand>
        <name>FAD</name>
        <dbReference type="ChEBI" id="CHEBI:57692"/>
    </ligand>
</feature>
<feature type="binding site" evidence="11">
    <location>
        <begin position="140"/>
        <end position="142"/>
    </location>
    <ligand>
        <name>FAD</name>
        <dbReference type="ChEBI" id="CHEBI:57692"/>
    </ligand>
</feature>
<evidence type="ECO:0000256" key="6">
    <source>
        <dbReference type="ARBA" id="ARBA00022827"/>
    </source>
</evidence>
<feature type="active site" description="Proton acceptor" evidence="10">
    <location>
        <position position="443"/>
    </location>
</feature>
<evidence type="ECO:0000256" key="4">
    <source>
        <dbReference type="ARBA" id="ARBA00016961"/>
    </source>
</evidence>
<name>A0A098R0E8_9SPIO</name>
<feature type="binding site" evidence="11">
    <location>
        <position position="268"/>
    </location>
    <ligand>
        <name>NAD(+)</name>
        <dbReference type="ChEBI" id="CHEBI:57540"/>
    </ligand>
</feature>
<dbReference type="Pfam" id="PF02852">
    <property type="entry name" value="Pyr_redox_dim"/>
    <property type="match status" value="1"/>
</dbReference>
<dbReference type="PRINTS" id="PR00411">
    <property type="entry name" value="PNDRDTASEI"/>
</dbReference>
<dbReference type="InterPro" id="IPR050151">
    <property type="entry name" value="Class-I_Pyr_Nuc-Dis_Oxidored"/>
</dbReference>
<dbReference type="OrthoDB" id="9807946at2"/>
<dbReference type="Proteomes" id="UP000029692">
    <property type="component" value="Unassembled WGS sequence"/>
</dbReference>
<keyword evidence="8 11" id="KW-0520">NAD</keyword>
<dbReference type="Gene3D" id="3.30.390.30">
    <property type="match status" value="1"/>
</dbReference>
<evidence type="ECO:0000313" key="16">
    <source>
        <dbReference type="EMBL" id="KGE73163.1"/>
    </source>
</evidence>
<organism evidence="16 17">
    <name type="scientific">Spirochaeta lutea</name>
    <dbReference type="NCBI Taxonomy" id="1480694"/>
    <lineage>
        <taxon>Bacteria</taxon>
        <taxon>Pseudomonadati</taxon>
        <taxon>Spirochaetota</taxon>
        <taxon>Spirochaetia</taxon>
        <taxon>Spirochaetales</taxon>
        <taxon>Spirochaetaceae</taxon>
        <taxon>Spirochaeta</taxon>
    </lineage>
</organism>
<dbReference type="Pfam" id="PF07992">
    <property type="entry name" value="Pyr_redox_2"/>
    <property type="match status" value="1"/>
</dbReference>
<dbReference type="RefSeq" id="WP_037546504.1">
    <property type="nucleotide sequence ID" value="NZ_JNUP01000045.1"/>
</dbReference>